<protein>
    <recommendedName>
        <fullName evidence="1">eCIS core domain-containing protein</fullName>
    </recommendedName>
</protein>
<dbReference type="RefSeq" id="WP_229882019.1">
    <property type="nucleotide sequence ID" value="NZ_BMVG01000017.1"/>
</dbReference>
<evidence type="ECO:0000313" key="2">
    <source>
        <dbReference type="EMBL" id="GHE08557.1"/>
    </source>
</evidence>
<gene>
    <name evidence="2" type="ORF">GCM10010339_57770</name>
</gene>
<dbReference type="InterPro" id="IPR025295">
    <property type="entry name" value="eCIS_core_dom"/>
</dbReference>
<dbReference type="EMBL" id="BMVG01000017">
    <property type="protein sequence ID" value="GHE08557.1"/>
    <property type="molecule type" value="Genomic_DNA"/>
</dbReference>
<organism evidence="2 3">
    <name type="scientific">Streptomyces alanosinicus</name>
    <dbReference type="NCBI Taxonomy" id="68171"/>
    <lineage>
        <taxon>Bacteria</taxon>
        <taxon>Bacillati</taxon>
        <taxon>Actinomycetota</taxon>
        <taxon>Actinomycetes</taxon>
        <taxon>Kitasatosporales</taxon>
        <taxon>Streptomycetaceae</taxon>
        <taxon>Streptomyces</taxon>
    </lineage>
</organism>
<accession>A0A918YMD9</accession>
<sequence>MSGSTAAAGLTGRPQPLEAGVRDQLSARFGHDFSPVRVHVGPEADAAARALDAKAYTVGHDVAFAHGSYDPLTASGRSLIAHELAHVVQHGGTAHAPNFLAGEGGRLPAASAPLERQADLAAALSDRPLPRAWAWQRATAPFLGRAETGWNPITVDYVKAGEQRPVKWKPGGTSGVIAVDMGEFILPYEKGPWEDVYQEAAKADQLEATICVVPGQHPSVAMKQKREEPTSRLWLQRVQWPEKDAPRLWHDAGGSAGSTLREQTTADGVQFDHIVELQVGGSNDRQNFAPHKADLNMSSGATIAQSLFRAARSAQDAVKGHPEAERVENVVLKFSGATQKPSKYPRPASLPSLKSQTNVEEFLDKQRRGKATEPLQIHFTALQDLEEGTRPGPVVSAGTEGLVPYTIKAGANSAVLLVPGKPADEPVKLDGSPIAQNHNARLLIPVLILDTLHRGKKADYITARVDTRGANSKKGTKIPLLLQHAKGAKPKKGESEEARAPIRLNVGADGVLKLNPQDKKLKVAYPFLSSGHLDVDLTEGGLVGKGVIKPDVPLLRGVDIGIELDSDGLKGSVNPKPEELTLPPFEVTESTLSVNLAEPFSAEGHVGFALGQRITGRLDAKVDSDGLFAAGAVRARIPGTDEAKGTVEYRPGTGLRGHADVKSTRPSGLVRSADVRVGFDGVGWQASGTAGLQIGTTVANLEVSSKGDRIVYAGLVKLTPPGLQELDFHVSYDGEHLTGTGHTTFAVHGVSGDLTVAYRDDRFTGHGTAALEHGRVHGSLKVVLDEQGRISGRGEALVTVREGLTGKAVLVLSPDQRLRVEGELRFPPYRFLERRGNRYQLFHYDLPEIPLFAIPLGPKSIGLVATISAGMAAQYSFGPGEIRDMVISAAFNPLEQDSDLEVGAEARLVLPAQAGLELDVRAGVGLSVAVGSVTAGITVTGGVVLKGGLEAGAKLTYARHVLTFDTSAAIRVQPVLTLAIDADIVAHAVLLGEKRWPYRLAAYSYATGLEFGMVAPFHYQSDQPLRLPEAKDIQWIVPDIDVRALAGRIGAQIRAGLGL</sequence>
<keyword evidence="3" id="KW-1185">Reference proteome</keyword>
<evidence type="ECO:0000313" key="3">
    <source>
        <dbReference type="Proteomes" id="UP000655443"/>
    </source>
</evidence>
<evidence type="ECO:0000259" key="1">
    <source>
        <dbReference type="Pfam" id="PF13699"/>
    </source>
</evidence>
<feature type="domain" description="eCIS core" evidence="1">
    <location>
        <begin position="16"/>
        <end position="92"/>
    </location>
</feature>
<comment type="caution">
    <text evidence="2">The sequence shown here is derived from an EMBL/GenBank/DDBJ whole genome shotgun (WGS) entry which is preliminary data.</text>
</comment>
<dbReference type="Proteomes" id="UP000655443">
    <property type="component" value="Unassembled WGS sequence"/>
</dbReference>
<name>A0A918YMD9_9ACTN</name>
<reference evidence="2" key="1">
    <citation type="journal article" date="2014" name="Int. J. Syst. Evol. Microbiol.">
        <title>Complete genome sequence of Corynebacterium casei LMG S-19264T (=DSM 44701T), isolated from a smear-ripened cheese.</title>
        <authorList>
            <consortium name="US DOE Joint Genome Institute (JGI-PGF)"/>
            <person name="Walter F."/>
            <person name="Albersmeier A."/>
            <person name="Kalinowski J."/>
            <person name="Ruckert C."/>
        </authorList>
    </citation>
    <scope>NUCLEOTIDE SEQUENCE</scope>
    <source>
        <strain evidence="2">JCM 4714</strain>
    </source>
</reference>
<proteinExistence type="predicted"/>
<dbReference type="AlphaFoldDB" id="A0A918YMD9"/>
<dbReference type="Pfam" id="PF13699">
    <property type="entry name" value="eCIS_core"/>
    <property type="match status" value="1"/>
</dbReference>
<reference evidence="2" key="2">
    <citation type="submission" date="2020-09" db="EMBL/GenBank/DDBJ databases">
        <authorList>
            <person name="Sun Q."/>
            <person name="Ohkuma M."/>
        </authorList>
    </citation>
    <scope>NUCLEOTIDE SEQUENCE</scope>
    <source>
        <strain evidence="2">JCM 4714</strain>
    </source>
</reference>